<evidence type="ECO:0000256" key="1">
    <source>
        <dbReference type="SAM" id="Coils"/>
    </source>
</evidence>
<name>A0AAN9KR29_CANGL</name>
<evidence type="ECO:0000256" key="2">
    <source>
        <dbReference type="SAM" id="MobiDB-lite"/>
    </source>
</evidence>
<dbReference type="EMBL" id="JAYMYQ010000007">
    <property type="protein sequence ID" value="KAK7321511.1"/>
    <property type="molecule type" value="Genomic_DNA"/>
</dbReference>
<evidence type="ECO:0000313" key="4">
    <source>
        <dbReference type="Proteomes" id="UP001367508"/>
    </source>
</evidence>
<feature type="compositionally biased region" description="Acidic residues" evidence="2">
    <location>
        <begin position="132"/>
        <end position="167"/>
    </location>
</feature>
<dbReference type="PANTHER" id="PTHR37076:SF3">
    <property type="entry name" value="STRESS RESPONSE PROTEIN NST1-LIKE"/>
    <property type="match status" value="1"/>
</dbReference>
<proteinExistence type="predicted"/>
<gene>
    <name evidence="3" type="ORF">VNO77_32235</name>
</gene>
<feature type="coiled-coil region" evidence="1">
    <location>
        <begin position="188"/>
        <end position="222"/>
    </location>
</feature>
<dbReference type="PANTHER" id="PTHR37076">
    <property type="entry name" value="HISTONE-LYSINE N-METHYLTRANSFERASE, H3 LYSINE-79 SPECIFIC-LIKE-RELATED"/>
    <property type="match status" value="1"/>
</dbReference>
<dbReference type="Proteomes" id="UP001367508">
    <property type="component" value="Unassembled WGS sequence"/>
</dbReference>
<accession>A0AAN9KR29</accession>
<organism evidence="3 4">
    <name type="scientific">Canavalia gladiata</name>
    <name type="common">Sword bean</name>
    <name type="synonym">Dolichos gladiatus</name>
    <dbReference type="NCBI Taxonomy" id="3824"/>
    <lineage>
        <taxon>Eukaryota</taxon>
        <taxon>Viridiplantae</taxon>
        <taxon>Streptophyta</taxon>
        <taxon>Embryophyta</taxon>
        <taxon>Tracheophyta</taxon>
        <taxon>Spermatophyta</taxon>
        <taxon>Magnoliopsida</taxon>
        <taxon>eudicotyledons</taxon>
        <taxon>Gunneridae</taxon>
        <taxon>Pentapetalae</taxon>
        <taxon>rosids</taxon>
        <taxon>fabids</taxon>
        <taxon>Fabales</taxon>
        <taxon>Fabaceae</taxon>
        <taxon>Papilionoideae</taxon>
        <taxon>50 kb inversion clade</taxon>
        <taxon>NPAAA clade</taxon>
        <taxon>indigoferoid/millettioid clade</taxon>
        <taxon>Phaseoleae</taxon>
        <taxon>Canavalia</taxon>
    </lineage>
</organism>
<reference evidence="3 4" key="1">
    <citation type="submission" date="2024-01" db="EMBL/GenBank/DDBJ databases">
        <title>The genomes of 5 underutilized Papilionoideae crops provide insights into root nodulation and disease resistanc.</title>
        <authorList>
            <person name="Jiang F."/>
        </authorList>
    </citation>
    <scope>NUCLEOTIDE SEQUENCE [LARGE SCALE GENOMIC DNA]</scope>
    <source>
        <strain evidence="3">LVBAO_FW01</strain>
        <tissue evidence="3">Leaves</tissue>
    </source>
</reference>
<keyword evidence="4" id="KW-1185">Reference proteome</keyword>
<comment type="caution">
    <text evidence="3">The sequence shown here is derived from an EMBL/GenBank/DDBJ whole genome shotgun (WGS) entry which is preliminary data.</text>
</comment>
<sequence length="355" mass="42402">MKRKKWSELEEQTLLSKYSELLRSGTLAKLKTREKKFKPVAEHVNAIHHLRDPSSFPFKWSWRDVSIKVQNMRHQYLGVKQKIRLSPHHFNWKDGPNHWENFLKYKEVFGDVQLLETPKPNCHNNKLGFEIGSDEEDDDDDDDDEEEEEEEEDDADAEDCAGEDAGEEASKLKRIVAGVLQLREAVVKREERRREREFRREKGEAERERKRKEAEFRRERRREWLEDRDLELEEWQLRWARRELEKRVRLERELETERRWRKRVEERMEEEEMEWRQRMVAMQVEHEKQMMQMHAEACQNQMQILGIMTRLLCQFFGSGTDGLGSGLGALPPQVLHHAGGLGSVKPDANSPSEFI</sequence>
<feature type="region of interest" description="Disordered" evidence="2">
    <location>
        <begin position="120"/>
        <end position="168"/>
    </location>
</feature>
<evidence type="ECO:0000313" key="3">
    <source>
        <dbReference type="EMBL" id="KAK7321511.1"/>
    </source>
</evidence>
<dbReference type="AlphaFoldDB" id="A0AAN9KR29"/>
<keyword evidence="1" id="KW-0175">Coiled coil</keyword>
<protein>
    <submittedName>
        <fullName evidence="3">Uncharacterized protein</fullName>
    </submittedName>
</protein>